<accession>A0A974SBJ3</accession>
<dbReference type="EMBL" id="CP068570">
    <property type="protein sequence ID" value="QQZ51872.1"/>
    <property type="molecule type" value="Genomic_DNA"/>
</dbReference>
<proteinExistence type="predicted"/>
<dbReference type="Pfam" id="PF06262">
    <property type="entry name" value="Zincin_1"/>
    <property type="match status" value="1"/>
</dbReference>
<dbReference type="AlphaFoldDB" id="A0A974SBJ3"/>
<name>A0A974SBJ3_9CAUL</name>
<dbReference type="Gene3D" id="3.30.2010.20">
    <property type="match status" value="1"/>
</dbReference>
<evidence type="ECO:0000313" key="1">
    <source>
        <dbReference type="EMBL" id="QQZ51872.1"/>
    </source>
</evidence>
<gene>
    <name evidence="1" type="ORF">JKL49_01445</name>
</gene>
<reference evidence="1" key="1">
    <citation type="submission" date="2021-01" db="EMBL/GenBank/DDBJ databases">
        <title>Genome sequence of Phenylobacterium sp. 20VBR1 isolated from a valley glaceir, Ny-Alesund, Svalbard.</title>
        <authorList>
            <person name="Thomas F.A."/>
            <person name="Krishnan K.P."/>
            <person name="Sinha R.K."/>
        </authorList>
    </citation>
    <scope>NUCLEOTIDE SEQUENCE</scope>
    <source>
        <strain evidence="1">20VBR1</strain>
    </source>
</reference>
<organism evidence="1">
    <name type="scientific">Phenylobacterium glaciei</name>
    <dbReference type="NCBI Taxonomy" id="2803784"/>
    <lineage>
        <taxon>Bacteria</taxon>
        <taxon>Pseudomonadati</taxon>
        <taxon>Pseudomonadota</taxon>
        <taxon>Alphaproteobacteria</taxon>
        <taxon>Caulobacterales</taxon>
        <taxon>Caulobacteraceae</taxon>
        <taxon>Phenylobacterium</taxon>
    </lineage>
</organism>
<protein>
    <submittedName>
        <fullName evidence="1">Metallopeptidase family protein</fullName>
    </submittedName>
</protein>
<dbReference type="CDD" id="cd12952">
    <property type="entry name" value="MMP_ACEL2062"/>
    <property type="match status" value="1"/>
</dbReference>
<dbReference type="InterPro" id="IPR010428">
    <property type="entry name" value="Zincin_1"/>
</dbReference>
<dbReference type="SUPFAM" id="SSF55486">
    <property type="entry name" value="Metalloproteases ('zincins'), catalytic domain"/>
    <property type="match status" value="1"/>
</dbReference>
<dbReference type="InterPro" id="IPR038555">
    <property type="entry name" value="Zincin_1_sf"/>
</dbReference>
<sequence length="147" mass="15850">MSDAPDASGLAPSLDDLAALAEAAFAALPDDFRKMTGDVIFRVDDFAAKEVLDELGIEDAFELTGLYQGVDIGRRTLFDPSPQPSMIFLYRRPILDEWVDRGDVTLAELVSHVLVHEIGHHFGLSDDDIDAIEGIEAQPPLGASAVG</sequence>